<feature type="compositionally biased region" description="Acidic residues" evidence="7">
    <location>
        <begin position="367"/>
        <end position="381"/>
    </location>
</feature>
<dbReference type="OrthoDB" id="441771at2759"/>
<evidence type="ECO:0000256" key="1">
    <source>
        <dbReference type="ARBA" id="ARBA00004604"/>
    </source>
</evidence>
<sequence>MPKGSQLSQLKSALSNAGIIGQPSGNKRKRAALTEKDKEKRVAKLDEIHRRLNPFDLKVTKLKHDVGGRKLKGIAGKPAQSKQAGIEQRKQTLLKEYETKDRAGGIVDRRFGENDPSMSLEERMLERFTRERQRASKGVTFNLEDENNLTHYGQSLSKLDDFDNVGLQMDSDDEDVDSGQISRDIVSKSHFGGFDENEESDDDEEGPARKKSKTEVMAEVMAKSKEHKLRRQMEKDAADNVRHELDDQFAALRDLIFVPDPSASGSNATPLGNKQTSEAPGKISVDVATSKELNPDDYDQHVRELAFDKRAKPTDRSKTDEELALEAKEALEKAEKKRRKRMLGLPESDSERESGKSRGKRKRGADDLEDDFEAELGEYEDLGSGLRERASGLVEESDGEGEEEGEEEDEEEDGDLPSVDEDGDSSDQGEERGHEELVSPKGKRGKEILKQPLPFTFPCPGTHEEFLNIVENVDEAEIPTVVQRIRTLHHTSFAPENKSKLQELAGVLIDHVLYVSAASKPQFDVISNLFPHIQAIAQTYPIPIAQQFNEKLLLMHKNLKRGISRGPLSPSVKTWPGLPELSLLRLIGLIWPTSDLNHAVVSPTRILMGAYLGLCRVRSLVDMTSGMFLSTLFFQYEALSKRLVPEAINFLINTILHLAPHKFTDLASLPGGFACPDFRSNLCQPLALKYTAKKKLVSRKPNLSDLIAADEQDEQAKADLLSLSLQLLAKYADMYKGLDGFLDLFSPIAEVLRGVESKSLFDGHKTQLATTIDTLQRLLKFAGQARKPLRLQSHKPIPIPSYVPKFESSSSNYLRKREPDHEKNQSAKLRAQYKQERKGAIRELRKDAKFLANVEQKKQVEKDRAYNDRMRRVFGGIEGERAEQKKMEREKAKDKRRAGWK</sequence>
<evidence type="ECO:0000256" key="4">
    <source>
        <dbReference type="ARBA" id="ARBA00022552"/>
    </source>
</evidence>
<evidence type="ECO:0000313" key="9">
    <source>
        <dbReference type="Proteomes" id="UP000807306"/>
    </source>
</evidence>
<gene>
    <name evidence="8" type="ORF">CPB83DRAFT_780236</name>
</gene>
<keyword evidence="3" id="KW-0690">Ribosome biogenesis</keyword>
<evidence type="ECO:0000256" key="3">
    <source>
        <dbReference type="ARBA" id="ARBA00022517"/>
    </source>
</evidence>
<dbReference type="EMBL" id="MU157825">
    <property type="protein sequence ID" value="KAF9534593.1"/>
    <property type="molecule type" value="Genomic_DNA"/>
</dbReference>
<dbReference type="AlphaFoldDB" id="A0A9P6ER75"/>
<organism evidence="8 9">
    <name type="scientific">Crepidotus variabilis</name>
    <dbReference type="NCBI Taxonomy" id="179855"/>
    <lineage>
        <taxon>Eukaryota</taxon>
        <taxon>Fungi</taxon>
        <taxon>Dikarya</taxon>
        <taxon>Basidiomycota</taxon>
        <taxon>Agaricomycotina</taxon>
        <taxon>Agaricomycetes</taxon>
        <taxon>Agaricomycetidae</taxon>
        <taxon>Agaricales</taxon>
        <taxon>Agaricineae</taxon>
        <taxon>Crepidotaceae</taxon>
        <taxon>Crepidotus</taxon>
    </lineage>
</organism>
<dbReference type="GO" id="GO:0030692">
    <property type="term" value="C:Noc4p-Nop14p complex"/>
    <property type="evidence" value="ECO:0007669"/>
    <property type="project" value="TreeGrafter"/>
</dbReference>
<keyword evidence="4" id="KW-0698">rRNA processing</keyword>
<comment type="caution">
    <text evidence="8">The sequence shown here is derived from an EMBL/GenBank/DDBJ whole genome shotgun (WGS) entry which is preliminary data.</text>
</comment>
<feature type="region of interest" description="Disordered" evidence="7">
    <location>
        <begin position="171"/>
        <end position="216"/>
    </location>
</feature>
<feature type="compositionally biased region" description="Basic and acidic residues" evidence="7">
    <location>
        <begin position="429"/>
        <end position="438"/>
    </location>
</feature>
<dbReference type="GO" id="GO:0032040">
    <property type="term" value="C:small-subunit processome"/>
    <property type="evidence" value="ECO:0007669"/>
    <property type="project" value="InterPro"/>
</dbReference>
<feature type="region of interest" description="Disordered" evidence="7">
    <location>
        <begin position="875"/>
        <end position="901"/>
    </location>
</feature>
<feature type="compositionally biased region" description="Acidic residues" evidence="7">
    <location>
        <begin position="195"/>
        <end position="205"/>
    </location>
</feature>
<feature type="compositionally biased region" description="Acidic residues" evidence="7">
    <location>
        <begin position="395"/>
        <end position="428"/>
    </location>
</feature>
<feature type="compositionally biased region" description="Basic and acidic residues" evidence="7">
    <location>
        <begin position="815"/>
        <end position="825"/>
    </location>
</feature>
<comment type="similarity">
    <text evidence="2">Belongs to the NOP14 family.</text>
</comment>
<proteinExistence type="inferred from homology"/>
<evidence type="ECO:0000256" key="6">
    <source>
        <dbReference type="ARBA" id="ARBA00024695"/>
    </source>
</evidence>
<feature type="region of interest" description="Disordered" evidence="7">
    <location>
        <begin position="259"/>
        <end position="445"/>
    </location>
</feature>
<dbReference type="PANTHER" id="PTHR23183:SF0">
    <property type="entry name" value="NUCLEOLAR PROTEIN 14"/>
    <property type="match status" value="1"/>
</dbReference>
<name>A0A9P6ER75_9AGAR</name>
<dbReference type="PANTHER" id="PTHR23183">
    <property type="entry name" value="NOP14"/>
    <property type="match status" value="1"/>
</dbReference>
<accession>A0A9P6ER75</accession>
<dbReference type="Pfam" id="PF04147">
    <property type="entry name" value="Nop14"/>
    <property type="match status" value="1"/>
</dbReference>
<feature type="compositionally biased region" description="Polar residues" evidence="7">
    <location>
        <begin position="263"/>
        <end position="278"/>
    </location>
</feature>
<keyword evidence="5" id="KW-0539">Nucleus</keyword>
<feature type="compositionally biased region" description="Basic and acidic residues" evidence="7">
    <location>
        <begin position="878"/>
        <end position="893"/>
    </location>
</feature>
<dbReference type="InterPro" id="IPR007276">
    <property type="entry name" value="Nop14"/>
</dbReference>
<reference evidence="8" key="1">
    <citation type="submission" date="2020-11" db="EMBL/GenBank/DDBJ databases">
        <authorList>
            <consortium name="DOE Joint Genome Institute"/>
            <person name="Ahrendt S."/>
            <person name="Riley R."/>
            <person name="Andreopoulos W."/>
            <person name="Labutti K."/>
            <person name="Pangilinan J."/>
            <person name="Ruiz-Duenas F.J."/>
            <person name="Barrasa J.M."/>
            <person name="Sanchez-Garcia M."/>
            <person name="Camarero S."/>
            <person name="Miyauchi S."/>
            <person name="Serrano A."/>
            <person name="Linde D."/>
            <person name="Babiker R."/>
            <person name="Drula E."/>
            <person name="Ayuso-Fernandez I."/>
            <person name="Pacheco R."/>
            <person name="Padilla G."/>
            <person name="Ferreira P."/>
            <person name="Barriuso J."/>
            <person name="Kellner H."/>
            <person name="Castanera R."/>
            <person name="Alfaro M."/>
            <person name="Ramirez L."/>
            <person name="Pisabarro A.G."/>
            <person name="Kuo A."/>
            <person name="Tritt A."/>
            <person name="Lipzen A."/>
            <person name="He G."/>
            <person name="Yan M."/>
            <person name="Ng V."/>
            <person name="Cullen D."/>
            <person name="Martin F."/>
            <person name="Rosso M.-N."/>
            <person name="Henrissat B."/>
            <person name="Hibbett D."/>
            <person name="Martinez A.T."/>
            <person name="Grigoriev I.V."/>
        </authorList>
    </citation>
    <scope>NUCLEOTIDE SEQUENCE</scope>
    <source>
        <strain evidence="8">CBS 506.95</strain>
    </source>
</reference>
<dbReference type="Proteomes" id="UP000807306">
    <property type="component" value="Unassembled WGS sequence"/>
</dbReference>
<feature type="compositionally biased region" description="Basic and acidic residues" evidence="7">
    <location>
        <begin position="298"/>
        <end position="335"/>
    </location>
</feature>
<dbReference type="GO" id="GO:0030490">
    <property type="term" value="P:maturation of SSU-rRNA"/>
    <property type="evidence" value="ECO:0007669"/>
    <property type="project" value="TreeGrafter"/>
</dbReference>
<comment type="subcellular location">
    <subcellularLocation>
        <location evidence="1">Nucleus</location>
        <location evidence="1">Nucleolus</location>
    </subcellularLocation>
</comment>
<keyword evidence="9" id="KW-1185">Reference proteome</keyword>
<evidence type="ECO:0000256" key="7">
    <source>
        <dbReference type="SAM" id="MobiDB-lite"/>
    </source>
</evidence>
<evidence type="ECO:0000256" key="2">
    <source>
        <dbReference type="ARBA" id="ARBA00007466"/>
    </source>
</evidence>
<feature type="compositionally biased region" description="Polar residues" evidence="7">
    <location>
        <begin position="1"/>
        <end position="15"/>
    </location>
</feature>
<protein>
    <submittedName>
        <fullName evidence="8">Nucleolar protein 14</fullName>
    </submittedName>
</protein>
<evidence type="ECO:0000313" key="8">
    <source>
        <dbReference type="EMBL" id="KAF9534593.1"/>
    </source>
</evidence>
<feature type="region of interest" description="Disordered" evidence="7">
    <location>
        <begin position="1"/>
        <end position="37"/>
    </location>
</feature>
<feature type="region of interest" description="Disordered" evidence="7">
    <location>
        <begin position="801"/>
        <end position="838"/>
    </location>
</feature>
<comment type="function">
    <text evidence="6">Involved in nucleolar processing of pre-18S ribosomal RNA. Has a role in the nuclear export of 40S pre-ribosomal subunit to the cytoplasm.</text>
</comment>
<evidence type="ECO:0000256" key="5">
    <source>
        <dbReference type="ARBA" id="ARBA00023242"/>
    </source>
</evidence>